<organism evidence="2 3">
    <name type="scientific">Amniculicola lignicola CBS 123094</name>
    <dbReference type="NCBI Taxonomy" id="1392246"/>
    <lineage>
        <taxon>Eukaryota</taxon>
        <taxon>Fungi</taxon>
        <taxon>Dikarya</taxon>
        <taxon>Ascomycota</taxon>
        <taxon>Pezizomycotina</taxon>
        <taxon>Dothideomycetes</taxon>
        <taxon>Pleosporomycetidae</taxon>
        <taxon>Pleosporales</taxon>
        <taxon>Amniculicolaceae</taxon>
        <taxon>Amniculicola</taxon>
    </lineage>
</organism>
<accession>A0A6A5WQE7</accession>
<protein>
    <submittedName>
        <fullName evidence="2">Uncharacterized protein</fullName>
    </submittedName>
</protein>
<dbReference type="OrthoDB" id="74545at2759"/>
<dbReference type="AlphaFoldDB" id="A0A6A5WQE7"/>
<name>A0A6A5WQE7_9PLEO</name>
<evidence type="ECO:0000313" key="3">
    <source>
        <dbReference type="Proteomes" id="UP000799779"/>
    </source>
</evidence>
<evidence type="ECO:0000313" key="2">
    <source>
        <dbReference type="EMBL" id="KAF2003747.1"/>
    </source>
</evidence>
<dbReference type="PANTHER" id="PTHR37015">
    <property type="entry name" value="REVERSE TRANSCRIPTASE DOMAIN-CONTAINING PROTEIN"/>
    <property type="match status" value="1"/>
</dbReference>
<reference evidence="2" key="1">
    <citation type="journal article" date="2020" name="Stud. Mycol.">
        <title>101 Dothideomycetes genomes: a test case for predicting lifestyles and emergence of pathogens.</title>
        <authorList>
            <person name="Haridas S."/>
            <person name="Albert R."/>
            <person name="Binder M."/>
            <person name="Bloem J."/>
            <person name="Labutti K."/>
            <person name="Salamov A."/>
            <person name="Andreopoulos B."/>
            <person name="Baker S."/>
            <person name="Barry K."/>
            <person name="Bills G."/>
            <person name="Bluhm B."/>
            <person name="Cannon C."/>
            <person name="Castanera R."/>
            <person name="Culley D."/>
            <person name="Daum C."/>
            <person name="Ezra D."/>
            <person name="Gonzalez J."/>
            <person name="Henrissat B."/>
            <person name="Kuo A."/>
            <person name="Liang C."/>
            <person name="Lipzen A."/>
            <person name="Lutzoni F."/>
            <person name="Magnuson J."/>
            <person name="Mondo S."/>
            <person name="Nolan M."/>
            <person name="Ohm R."/>
            <person name="Pangilinan J."/>
            <person name="Park H.-J."/>
            <person name="Ramirez L."/>
            <person name="Alfaro M."/>
            <person name="Sun H."/>
            <person name="Tritt A."/>
            <person name="Yoshinaga Y."/>
            <person name="Zwiers L.-H."/>
            <person name="Turgeon B."/>
            <person name="Goodwin S."/>
            <person name="Spatafora J."/>
            <person name="Crous P."/>
            <person name="Grigoriev I."/>
        </authorList>
    </citation>
    <scope>NUCLEOTIDE SEQUENCE</scope>
    <source>
        <strain evidence="2">CBS 123094</strain>
    </source>
</reference>
<evidence type="ECO:0000256" key="1">
    <source>
        <dbReference type="SAM" id="MobiDB-lite"/>
    </source>
</evidence>
<dbReference type="EMBL" id="ML977571">
    <property type="protein sequence ID" value="KAF2003747.1"/>
    <property type="molecule type" value="Genomic_DNA"/>
</dbReference>
<proteinExistence type="predicted"/>
<dbReference type="Proteomes" id="UP000799779">
    <property type="component" value="Unassembled WGS sequence"/>
</dbReference>
<feature type="region of interest" description="Disordered" evidence="1">
    <location>
        <begin position="853"/>
        <end position="872"/>
    </location>
</feature>
<dbReference type="PANTHER" id="PTHR37015:SF2">
    <property type="entry name" value="REVERSE TRANSCRIPTASE DOMAIN-CONTAINING PROTEIN"/>
    <property type="match status" value="1"/>
</dbReference>
<sequence length="872" mass="98800">MASITRPYVSSVLKEAAELKIEELERSKAAFQARYNGNEAIDAAGQDPLKRAIALLEQIKVLDPYLEDDDDLKRITRFIDQAKDDRSMSSKISKIEKQLMEKLKLQGNRLNVSSLHSNVLRQAMYADVSSDTVTSKLENATLEDEFELVEEALEGVLEKFEKDTFTVKDVDTEDLEKFLNGLFQHESAKLSLARLKEDIEDYGNDVFTGAIEVDNEGLEWCIEDLLGDKLLSDETRKTLEGYLHSPAAMRELRSTMNMKSVRHWNWRNVEKGLPVTARQDQEGKYCITVDEDIIDMIFLHSLATGWSMKLKECLVELIGDRNIWSRNQKSRYNTPPIIISGISLSDDRYKDYVREFFLSELPKLEGSAPHVAPLRATKAELMKHLAQELRTREVLQGSVNAVVTDVNDLAASLPHKTILTILKFIGVPQGWLDVFTRFLQAPLNMGPLVRGTSDRVRNRAAGLPSDHAMTTLLSELVMFFLDLDIHKQTENYLYRLGEKGYLVGSSEDCNKVKESLASFNTLMGTEISSKDGLSDEPIGFVNFETSPVKFTINDAKVEAFAHKVKKELASSKTILEWISTWNSAVGNYANNRFGPLCNVFGKAHVEAVTAAHNRIHEIIFDGGNLTVHFKLFFASLIHPEAAAIIADPAFAWEPFMYLPTAYGGLGIKNPYVRLGLASDMVEDPTAELKQYLENEKEYYKRASDNFAAMNAEARERKLTSLFGDDKERQAKTFKDGEIHSFMTFEEMIKFRESCNYPMLPYPPYPQPIPAFMPVPNITVPCSELLVEVFDPIDASDRVQDSVRGLAGRNGMKTWWRTSNEQQWVLQMYEEECFEAFGGLEIWHGESVPLETLRTMRGEEEEDDDSSSSYISR</sequence>
<gene>
    <name evidence="2" type="ORF">P154DRAFT_486456</name>
</gene>
<keyword evidence="3" id="KW-1185">Reference proteome</keyword>